<dbReference type="Pfam" id="PF02739">
    <property type="entry name" value="5_3_exonuc_N"/>
    <property type="match status" value="1"/>
</dbReference>
<dbReference type="Proteomes" id="UP000033966">
    <property type="component" value="Unassembled WGS sequence"/>
</dbReference>
<evidence type="ECO:0000256" key="2">
    <source>
        <dbReference type="ARBA" id="ARBA00022801"/>
    </source>
</evidence>
<dbReference type="InterPro" id="IPR008918">
    <property type="entry name" value="HhH2"/>
</dbReference>
<dbReference type="CDD" id="cd09898">
    <property type="entry name" value="H3TH_53EXO"/>
    <property type="match status" value="1"/>
</dbReference>
<evidence type="ECO:0000256" key="1">
    <source>
        <dbReference type="ARBA" id="ARBA00022722"/>
    </source>
</evidence>
<dbReference type="InterPro" id="IPR020045">
    <property type="entry name" value="DNA_polI_H3TH"/>
</dbReference>
<accession>A0A0G1L4N6</accession>
<keyword evidence="2" id="KW-0378">Hydrolase</keyword>
<dbReference type="SMART" id="SM00279">
    <property type="entry name" value="HhH2"/>
    <property type="match status" value="1"/>
</dbReference>
<name>A0A0G1L4N6_9BACT</name>
<dbReference type="GO" id="GO:0033567">
    <property type="term" value="P:DNA replication, Okazaki fragment processing"/>
    <property type="evidence" value="ECO:0007669"/>
    <property type="project" value="InterPro"/>
</dbReference>
<dbReference type="EMBL" id="LCKF01000027">
    <property type="protein sequence ID" value="KKT90773.1"/>
    <property type="molecule type" value="Genomic_DNA"/>
</dbReference>
<dbReference type="Pfam" id="PF01367">
    <property type="entry name" value="5_3_exonuc"/>
    <property type="match status" value="1"/>
</dbReference>
<dbReference type="Gene3D" id="3.40.50.1010">
    <property type="entry name" value="5'-nuclease"/>
    <property type="match status" value="1"/>
</dbReference>
<dbReference type="AlphaFoldDB" id="A0A0G1L4N6"/>
<evidence type="ECO:0000313" key="6">
    <source>
        <dbReference type="Proteomes" id="UP000033966"/>
    </source>
</evidence>
<feature type="domain" description="5'-3' exonuclease" evidence="4">
    <location>
        <begin position="1"/>
        <end position="260"/>
    </location>
</feature>
<dbReference type="FunFam" id="1.10.150.20:FF:000003">
    <property type="entry name" value="DNA polymerase I"/>
    <property type="match status" value="1"/>
</dbReference>
<reference evidence="5 6" key="1">
    <citation type="journal article" date="2015" name="Nature">
        <title>rRNA introns, odd ribosomes, and small enigmatic genomes across a large radiation of phyla.</title>
        <authorList>
            <person name="Brown C.T."/>
            <person name="Hug L.A."/>
            <person name="Thomas B.C."/>
            <person name="Sharon I."/>
            <person name="Castelle C.J."/>
            <person name="Singh A."/>
            <person name="Wilkins M.J."/>
            <person name="Williams K.H."/>
            <person name="Banfield J.F."/>
        </authorList>
    </citation>
    <scope>NUCLEOTIDE SEQUENCE [LARGE SCALE GENOMIC DNA]</scope>
</reference>
<evidence type="ECO:0000256" key="3">
    <source>
        <dbReference type="ARBA" id="ARBA00023125"/>
    </source>
</evidence>
<dbReference type="Gene3D" id="1.10.150.20">
    <property type="entry name" value="5' to 3' exonuclease, C-terminal subdomain"/>
    <property type="match status" value="1"/>
</dbReference>
<dbReference type="CDD" id="cd09859">
    <property type="entry name" value="PIN_53EXO"/>
    <property type="match status" value="1"/>
</dbReference>
<comment type="caution">
    <text evidence="5">The sequence shown here is derived from an EMBL/GenBank/DDBJ whole genome shotgun (WGS) entry which is preliminary data.</text>
</comment>
<dbReference type="InterPro" id="IPR020046">
    <property type="entry name" value="5-3_exonucl_a-hlix_arch_N"/>
</dbReference>
<gene>
    <name evidence="5" type="ORF">UW92_C0027G0007</name>
</gene>
<dbReference type="PANTHER" id="PTHR42646">
    <property type="entry name" value="FLAP ENDONUCLEASE XNI"/>
    <property type="match status" value="1"/>
</dbReference>
<dbReference type="InterPro" id="IPR002421">
    <property type="entry name" value="5-3_exonuclease"/>
</dbReference>
<sequence>MKLLLIDANSLIHRAFHALPPLTSPNGSPAGALYGLSMMLLKVLAQHKPEYVAAAFDRPEPTFRKKEFDAYKAHRPKTPDELIEQLKEAHALFSAFGISSFEKPGFEADDIIGTMAKKFGYKNGVRVVILTGDMDTLQLVEDPFIEVETPKKGVSETVLYDEKGVKNRYGIPPKLLTDYKGLVGDTSDNIPGVRGIGPKTAERLLNKYGSLENVLELLPEGDLSYKKIIGSKKEAILSKKLGTVKCDVPFSTSLDKLSFSYMQNKNVLADYFRVFGFESLLRRIGEGSSEIKEKKDNPNEKVFPAYKIVEDKESVSKKTNKDFLLVAYDWKTIIFL</sequence>
<dbReference type="GO" id="GO:0008409">
    <property type="term" value="F:5'-3' exonuclease activity"/>
    <property type="evidence" value="ECO:0007669"/>
    <property type="project" value="InterPro"/>
</dbReference>
<dbReference type="GO" id="GO:0003677">
    <property type="term" value="F:DNA binding"/>
    <property type="evidence" value="ECO:0007669"/>
    <property type="project" value="UniProtKB-KW"/>
</dbReference>
<protein>
    <submittedName>
        <fullName evidence="5">Polymerase protein</fullName>
    </submittedName>
</protein>
<keyword evidence="1" id="KW-0540">Nuclease</keyword>
<evidence type="ECO:0000259" key="4">
    <source>
        <dbReference type="SMART" id="SM00475"/>
    </source>
</evidence>
<organism evidence="5 6">
    <name type="scientific">Candidatus Jorgensenbacteria bacterium GW2011_GWA2_45_13</name>
    <dbReference type="NCBI Taxonomy" id="1618662"/>
    <lineage>
        <taxon>Bacteria</taxon>
        <taxon>Candidatus Joergenseniibacteriota</taxon>
    </lineage>
</organism>
<dbReference type="SUPFAM" id="SSF47807">
    <property type="entry name" value="5' to 3' exonuclease, C-terminal subdomain"/>
    <property type="match status" value="1"/>
</dbReference>
<dbReference type="InterPro" id="IPR038969">
    <property type="entry name" value="FEN"/>
</dbReference>
<dbReference type="PATRIC" id="fig|1618662.3.peg.531"/>
<dbReference type="InterPro" id="IPR029060">
    <property type="entry name" value="PIN-like_dom_sf"/>
</dbReference>
<evidence type="ECO:0000313" key="5">
    <source>
        <dbReference type="EMBL" id="KKT90773.1"/>
    </source>
</evidence>
<dbReference type="InterPro" id="IPR036279">
    <property type="entry name" value="5-3_exonuclease_C_sf"/>
</dbReference>
<dbReference type="PANTHER" id="PTHR42646:SF2">
    <property type="entry name" value="5'-3' EXONUCLEASE FAMILY PROTEIN"/>
    <property type="match status" value="1"/>
</dbReference>
<keyword evidence="3" id="KW-0238">DNA-binding</keyword>
<dbReference type="SMART" id="SM00475">
    <property type="entry name" value="53EXOc"/>
    <property type="match status" value="1"/>
</dbReference>
<proteinExistence type="predicted"/>
<dbReference type="GO" id="GO:0017108">
    <property type="term" value="F:5'-flap endonuclease activity"/>
    <property type="evidence" value="ECO:0007669"/>
    <property type="project" value="InterPro"/>
</dbReference>
<dbReference type="SUPFAM" id="SSF88723">
    <property type="entry name" value="PIN domain-like"/>
    <property type="match status" value="1"/>
</dbReference>